<gene>
    <name evidence="1" type="ORF">BLA29_009681</name>
</gene>
<dbReference type="EMBL" id="MUJZ01065443">
    <property type="protein sequence ID" value="OTF70491.1"/>
    <property type="molecule type" value="Genomic_DNA"/>
</dbReference>
<comment type="caution">
    <text evidence="1">The sequence shown here is derived from an EMBL/GenBank/DDBJ whole genome shotgun (WGS) entry which is preliminary data.</text>
</comment>
<evidence type="ECO:0000313" key="1">
    <source>
        <dbReference type="EMBL" id="OTF70491.1"/>
    </source>
</evidence>
<evidence type="ECO:0000313" key="2">
    <source>
        <dbReference type="Proteomes" id="UP000194236"/>
    </source>
</evidence>
<organism evidence="1 2">
    <name type="scientific">Euroglyphus maynei</name>
    <name type="common">Mayne's house dust mite</name>
    <dbReference type="NCBI Taxonomy" id="6958"/>
    <lineage>
        <taxon>Eukaryota</taxon>
        <taxon>Metazoa</taxon>
        <taxon>Ecdysozoa</taxon>
        <taxon>Arthropoda</taxon>
        <taxon>Chelicerata</taxon>
        <taxon>Arachnida</taxon>
        <taxon>Acari</taxon>
        <taxon>Acariformes</taxon>
        <taxon>Sarcoptiformes</taxon>
        <taxon>Astigmata</taxon>
        <taxon>Psoroptidia</taxon>
        <taxon>Analgoidea</taxon>
        <taxon>Pyroglyphidae</taxon>
        <taxon>Pyroglyphinae</taxon>
        <taxon>Euroglyphus</taxon>
    </lineage>
</organism>
<keyword evidence="2" id="KW-1185">Reference proteome</keyword>
<dbReference type="Proteomes" id="UP000194236">
    <property type="component" value="Unassembled WGS sequence"/>
</dbReference>
<dbReference type="AlphaFoldDB" id="A0A1Y3APW4"/>
<protein>
    <submittedName>
        <fullName evidence="1">Uncharacterized protein</fullName>
    </submittedName>
</protein>
<accession>A0A1Y3APW4</accession>
<proteinExistence type="predicted"/>
<reference evidence="1 2" key="1">
    <citation type="submission" date="2017-03" db="EMBL/GenBank/DDBJ databases">
        <title>Genome Survey of Euroglyphus maynei.</title>
        <authorList>
            <person name="Arlian L.G."/>
            <person name="Morgan M.S."/>
            <person name="Rider S.D."/>
        </authorList>
    </citation>
    <scope>NUCLEOTIDE SEQUENCE [LARGE SCALE GENOMIC DNA]</scope>
    <source>
        <strain evidence="1">Arlian Lab</strain>
        <tissue evidence="1">Whole body</tissue>
    </source>
</reference>
<sequence>MNDKAFLQFLSTEKTLIFYITEIRCPSNDAENLAKKPNAISMNNTNCIETTPGSSKRAELEQHFCCSAASFAHTLTGYNADADNNMNVAGTDK</sequence>
<name>A0A1Y3APW4_EURMA</name>